<dbReference type="GO" id="GO:0003724">
    <property type="term" value="F:RNA helicase activity"/>
    <property type="evidence" value="ECO:0007669"/>
    <property type="project" value="InterPro"/>
</dbReference>
<keyword evidence="3 7" id="KW-0347">Helicase</keyword>
<dbReference type="Pfam" id="PF00270">
    <property type="entry name" value="DEAD"/>
    <property type="match status" value="1"/>
</dbReference>
<evidence type="ECO:0000256" key="5">
    <source>
        <dbReference type="ARBA" id="ARBA00022884"/>
    </source>
</evidence>
<keyword evidence="4 7" id="KW-0067">ATP-binding</keyword>
<organism evidence="11 12">
    <name type="scientific">Funneliformis geosporum</name>
    <dbReference type="NCBI Taxonomy" id="1117311"/>
    <lineage>
        <taxon>Eukaryota</taxon>
        <taxon>Fungi</taxon>
        <taxon>Fungi incertae sedis</taxon>
        <taxon>Mucoromycota</taxon>
        <taxon>Glomeromycotina</taxon>
        <taxon>Glomeromycetes</taxon>
        <taxon>Glomerales</taxon>
        <taxon>Glomeraceae</taxon>
        <taxon>Funneliformis</taxon>
    </lineage>
</organism>
<dbReference type="GO" id="GO:0016787">
    <property type="term" value="F:hydrolase activity"/>
    <property type="evidence" value="ECO:0007669"/>
    <property type="project" value="UniProtKB-KW"/>
</dbReference>
<dbReference type="OrthoDB" id="10261904at2759"/>
<dbReference type="GO" id="GO:0003723">
    <property type="term" value="F:RNA binding"/>
    <property type="evidence" value="ECO:0007669"/>
    <property type="project" value="UniProtKB-KW"/>
</dbReference>
<dbReference type="PANTHER" id="PTHR47959">
    <property type="entry name" value="ATP-DEPENDENT RNA HELICASE RHLE-RELATED"/>
    <property type="match status" value="1"/>
</dbReference>
<dbReference type="Pfam" id="PF00271">
    <property type="entry name" value="Helicase_C"/>
    <property type="match status" value="1"/>
</dbReference>
<evidence type="ECO:0000256" key="6">
    <source>
        <dbReference type="PROSITE-ProRule" id="PRU00552"/>
    </source>
</evidence>
<dbReference type="PROSITE" id="PS00039">
    <property type="entry name" value="DEAD_ATP_HELICASE"/>
    <property type="match status" value="1"/>
</dbReference>
<dbReference type="Proteomes" id="UP001153678">
    <property type="component" value="Unassembled WGS sequence"/>
</dbReference>
<dbReference type="PROSITE" id="PS51192">
    <property type="entry name" value="HELICASE_ATP_BIND_1"/>
    <property type="match status" value="1"/>
</dbReference>
<keyword evidence="1 7" id="KW-0547">Nucleotide-binding</keyword>
<feature type="domain" description="Helicase ATP-binding" evidence="8">
    <location>
        <begin position="63"/>
        <end position="235"/>
    </location>
</feature>
<feature type="domain" description="DEAD-box RNA helicase Q" evidence="10">
    <location>
        <begin position="32"/>
        <end position="60"/>
    </location>
</feature>
<evidence type="ECO:0000259" key="10">
    <source>
        <dbReference type="PROSITE" id="PS51195"/>
    </source>
</evidence>
<dbReference type="InterPro" id="IPR011545">
    <property type="entry name" value="DEAD/DEAH_box_helicase_dom"/>
</dbReference>
<name>A0A9W4WQM8_9GLOM</name>
<dbReference type="GO" id="GO:0005524">
    <property type="term" value="F:ATP binding"/>
    <property type="evidence" value="ECO:0007669"/>
    <property type="project" value="UniProtKB-KW"/>
</dbReference>
<keyword evidence="2 7" id="KW-0378">Hydrolase</keyword>
<evidence type="ECO:0000256" key="1">
    <source>
        <dbReference type="ARBA" id="ARBA00022741"/>
    </source>
</evidence>
<dbReference type="CDD" id="cd17955">
    <property type="entry name" value="DEADc_DDX49"/>
    <property type="match status" value="1"/>
</dbReference>
<evidence type="ECO:0000256" key="4">
    <source>
        <dbReference type="ARBA" id="ARBA00022840"/>
    </source>
</evidence>
<dbReference type="PANTHER" id="PTHR47959:SF24">
    <property type="entry name" value="ATP-DEPENDENT RNA HELICASE"/>
    <property type="match status" value="1"/>
</dbReference>
<dbReference type="InterPro" id="IPR014014">
    <property type="entry name" value="RNA_helicase_DEAD_Q_motif"/>
</dbReference>
<dbReference type="InterPro" id="IPR027417">
    <property type="entry name" value="P-loop_NTPase"/>
</dbReference>
<dbReference type="SUPFAM" id="SSF52540">
    <property type="entry name" value="P-loop containing nucleoside triphosphate hydrolases"/>
    <property type="match status" value="1"/>
</dbReference>
<dbReference type="EMBL" id="CAMKVN010001994">
    <property type="protein sequence ID" value="CAI2179121.1"/>
    <property type="molecule type" value="Genomic_DNA"/>
</dbReference>
<gene>
    <name evidence="11" type="ORF">FWILDA_LOCUS8929</name>
</gene>
<keyword evidence="5" id="KW-0694">RNA-binding</keyword>
<feature type="domain" description="Helicase C-terminal" evidence="9">
    <location>
        <begin position="249"/>
        <end position="411"/>
    </location>
</feature>
<evidence type="ECO:0000256" key="3">
    <source>
        <dbReference type="ARBA" id="ARBA00022806"/>
    </source>
</evidence>
<dbReference type="InterPro" id="IPR014001">
    <property type="entry name" value="Helicase_ATP-bd"/>
</dbReference>
<dbReference type="InterPro" id="IPR001650">
    <property type="entry name" value="Helicase_C-like"/>
</dbReference>
<dbReference type="Gene3D" id="3.40.50.300">
    <property type="entry name" value="P-loop containing nucleotide triphosphate hydrolases"/>
    <property type="match status" value="2"/>
</dbReference>
<comment type="caution">
    <text evidence="11">The sequence shown here is derived from an EMBL/GenBank/DDBJ whole genome shotgun (WGS) entry which is preliminary data.</text>
</comment>
<evidence type="ECO:0000256" key="2">
    <source>
        <dbReference type="ARBA" id="ARBA00022801"/>
    </source>
</evidence>
<dbReference type="InterPro" id="IPR000629">
    <property type="entry name" value="RNA-helicase_DEAD-box_CS"/>
</dbReference>
<evidence type="ECO:0000313" key="12">
    <source>
        <dbReference type="Proteomes" id="UP001153678"/>
    </source>
</evidence>
<proteinExistence type="inferred from homology"/>
<dbReference type="CDD" id="cd18787">
    <property type="entry name" value="SF2_C_DEAD"/>
    <property type="match status" value="1"/>
</dbReference>
<keyword evidence="12" id="KW-1185">Reference proteome</keyword>
<evidence type="ECO:0000313" key="11">
    <source>
        <dbReference type="EMBL" id="CAI2179121.1"/>
    </source>
</evidence>
<evidence type="ECO:0000259" key="9">
    <source>
        <dbReference type="PROSITE" id="PS51194"/>
    </source>
</evidence>
<dbReference type="SMART" id="SM00487">
    <property type="entry name" value="DEXDc"/>
    <property type="match status" value="1"/>
</dbReference>
<dbReference type="InterPro" id="IPR050079">
    <property type="entry name" value="DEAD_box_RNA_helicase"/>
</dbReference>
<dbReference type="PROSITE" id="PS51195">
    <property type="entry name" value="Q_MOTIF"/>
    <property type="match status" value="1"/>
</dbReference>
<dbReference type="SMART" id="SM00490">
    <property type="entry name" value="HELICc"/>
    <property type="match status" value="1"/>
</dbReference>
<dbReference type="GO" id="GO:0005829">
    <property type="term" value="C:cytosol"/>
    <property type="evidence" value="ECO:0007669"/>
    <property type="project" value="TreeGrafter"/>
</dbReference>
<sequence>MSLSNDEVNSSESEGFINENNLQIISENSLAKTFEELGLKSWLADALKAMSINSPSEIQKACIPPILKGKDCIGGAKTGSGKTAAFALPILQKLSEDPFGVFALILTPTRELAFQIADQFRVLGNGINLKECVVVGGLDMMSQAIQLSRKPHVVIATPGRLVDHINSSAIASFLGRIRFLVLDEADRLLSDTFVEDLAVIFDSIPKKRQTLLFTATMTENILHLQDTQEDPNKKPFVYQVKSDISTVSSLSQYYVLIPSHIREPYLTHLLRSEKLSNKSTIIFCGRCRTAEILRVMLVELDIRCTSLHSTMSQQERLNSLGKFKAEVVKVLIATDVGSRGLDIPVVQVVINFDIPRDPTDYIHRVGRTARAGRGGTALSIVTERDIELVRNIETRINKKMEEWEINENRVLESLNEIATAKRVATMVNFYHFIFLKCLIRC</sequence>
<accession>A0A9W4WQM8</accession>
<evidence type="ECO:0000256" key="7">
    <source>
        <dbReference type="RuleBase" id="RU000492"/>
    </source>
</evidence>
<dbReference type="PROSITE" id="PS51194">
    <property type="entry name" value="HELICASE_CTER"/>
    <property type="match status" value="1"/>
</dbReference>
<reference evidence="11" key="1">
    <citation type="submission" date="2022-08" db="EMBL/GenBank/DDBJ databases">
        <authorList>
            <person name="Kallberg Y."/>
            <person name="Tangrot J."/>
            <person name="Rosling A."/>
        </authorList>
    </citation>
    <scope>NUCLEOTIDE SEQUENCE</scope>
    <source>
        <strain evidence="11">Wild A</strain>
    </source>
</reference>
<evidence type="ECO:0000259" key="8">
    <source>
        <dbReference type="PROSITE" id="PS51192"/>
    </source>
</evidence>
<dbReference type="AlphaFoldDB" id="A0A9W4WQM8"/>
<feature type="short sequence motif" description="Q motif" evidence="6">
    <location>
        <begin position="32"/>
        <end position="60"/>
    </location>
</feature>
<protein>
    <submittedName>
        <fullName evidence="11">9905_t:CDS:1</fullName>
    </submittedName>
</protein>
<comment type="similarity">
    <text evidence="7">Belongs to the DEAD box helicase family.</text>
</comment>